<dbReference type="InterPro" id="IPR055912">
    <property type="entry name" value="DUF7489"/>
</dbReference>
<dbReference type="OrthoDB" id="3481166at2"/>
<reference evidence="2 3" key="1">
    <citation type="submission" date="2017-06" db="EMBL/GenBank/DDBJ databases">
        <authorList>
            <person name="Kim H.J."/>
            <person name="Triplett B.A."/>
        </authorList>
    </citation>
    <scope>NUCLEOTIDE SEQUENCE [LARGE SCALE GENOMIC DNA]</scope>
    <source>
        <strain evidence="2">FRACA_ARgP5</strain>
    </source>
</reference>
<feature type="domain" description="DUF7489" evidence="1">
    <location>
        <begin position="2"/>
        <end position="64"/>
    </location>
</feature>
<dbReference type="AlphaFoldDB" id="A0A2I2KP50"/>
<keyword evidence="3" id="KW-1185">Reference proteome</keyword>
<evidence type="ECO:0000259" key="1">
    <source>
        <dbReference type="Pfam" id="PF24315"/>
    </source>
</evidence>
<protein>
    <recommendedName>
        <fullName evidence="1">DUF7489 domain-containing protein</fullName>
    </recommendedName>
</protein>
<gene>
    <name evidence="2" type="ORF">FRACA_190027</name>
</gene>
<dbReference type="RefSeq" id="WP_101831304.1">
    <property type="nucleotide sequence ID" value="NZ_FZMO01000101.1"/>
</dbReference>
<evidence type="ECO:0000313" key="2">
    <source>
        <dbReference type="EMBL" id="SNQ47448.1"/>
    </source>
</evidence>
<name>A0A2I2KP50_9ACTN</name>
<dbReference type="EMBL" id="FZMO01000101">
    <property type="protein sequence ID" value="SNQ47448.1"/>
    <property type="molecule type" value="Genomic_DNA"/>
</dbReference>
<organism evidence="2 3">
    <name type="scientific">Frankia canadensis</name>
    <dbReference type="NCBI Taxonomy" id="1836972"/>
    <lineage>
        <taxon>Bacteria</taxon>
        <taxon>Bacillati</taxon>
        <taxon>Actinomycetota</taxon>
        <taxon>Actinomycetes</taxon>
        <taxon>Frankiales</taxon>
        <taxon>Frankiaceae</taxon>
        <taxon>Frankia</taxon>
    </lineage>
</organism>
<sequence>MNDAWEGTVVRKSRGLLDGSNMYRRLKIRLRDGTIITVRVSRPVWNSVAVGDTVLKQSGQDPVRG</sequence>
<proteinExistence type="predicted"/>
<accession>A0A2I2KP50</accession>
<dbReference type="Pfam" id="PF24315">
    <property type="entry name" value="DUF7489"/>
    <property type="match status" value="1"/>
</dbReference>
<dbReference type="Proteomes" id="UP000234331">
    <property type="component" value="Unassembled WGS sequence"/>
</dbReference>
<evidence type="ECO:0000313" key="3">
    <source>
        <dbReference type="Proteomes" id="UP000234331"/>
    </source>
</evidence>